<gene>
    <name evidence="3" type="ORF">QBC42DRAFT_230561</name>
</gene>
<feature type="compositionally biased region" description="Gly residues" evidence="1">
    <location>
        <begin position="528"/>
        <end position="541"/>
    </location>
</feature>
<feature type="compositionally biased region" description="Low complexity" evidence="1">
    <location>
        <begin position="178"/>
        <end position="193"/>
    </location>
</feature>
<name>A0AAV9HJX8_9PEZI</name>
<feature type="compositionally biased region" description="Polar residues" evidence="1">
    <location>
        <begin position="201"/>
        <end position="211"/>
    </location>
</feature>
<evidence type="ECO:0000256" key="1">
    <source>
        <dbReference type="SAM" id="MobiDB-lite"/>
    </source>
</evidence>
<feature type="region of interest" description="Disordered" evidence="1">
    <location>
        <begin position="56"/>
        <end position="223"/>
    </location>
</feature>
<dbReference type="GO" id="GO:0008270">
    <property type="term" value="F:zinc ion binding"/>
    <property type="evidence" value="ECO:0007669"/>
    <property type="project" value="InterPro"/>
</dbReference>
<organism evidence="3 4">
    <name type="scientific">Cladorrhinum samala</name>
    <dbReference type="NCBI Taxonomy" id="585594"/>
    <lineage>
        <taxon>Eukaryota</taxon>
        <taxon>Fungi</taxon>
        <taxon>Dikarya</taxon>
        <taxon>Ascomycota</taxon>
        <taxon>Pezizomycotina</taxon>
        <taxon>Sordariomycetes</taxon>
        <taxon>Sordariomycetidae</taxon>
        <taxon>Sordariales</taxon>
        <taxon>Podosporaceae</taxon>
        <taxon>Cladorrhinum</taxon>
    </lineage>
</organism>
<dbReference type="GO" id="GO:0072344">
    <property type="term" value="P:rescue of stalled ribosome"/>
    <property type="evidence" value="ECO:0007669"/>
    <property type="project" value="InterPro"/>
</dbReference>
<dbReference type="GO" id="GO:0180022">
    <property type="term" value="C:RQC-trigger complex"/>
    <property type="evidence" value="ECO:0007669"/>
    <property type="project" value="InterPro"/>
</dbReference>
<dbReference type="PANTHER" id="PTHR12963">
    <property type="entry name" value="THYROID RECEPTOR INTERACTING PROTEIN RELATED"/>
    <property type="match status" value="1"/>
</dbReference>
<dbReference type="EMBL" id="MU865022">
    <property type="protein sequence ID" value="KAK4460003.1"/>
    <property type="molecule type" value="Genomic_DNA"/>
</dbReference>
<feature type="domain" description="TRIP4/RQT4 C2HC5-type zinc finger" evidence="2">
    <location>
        <begin position="254"/>
        <end position="305"/>
    </location>
</feature>
<evidence type="ECO:0000313" key="4">
    <source>
        <dbReference type="Proteomes" id="UP001321749"/>
    </source>
</evidence>
<dbReference type="InterPro" id="IPR009349">
    <property type="entry name" value="TRIP4/RQT4_C2HC5_Znf"/>
</dbReference>
<feature type="compositionally biased region" description="Basic residues" evidence="1">
    <location>
        <begin position="93"/>
        <end position="104"/>
    </location>
</feature>
<evidence type="ECO:0000259" key="2">
    <source>
        <dbReference type="Pfam" id="PF06221"/>
    </source>
</evidence>
<dbReference type="Pfam" id="PF06221">
    <property type="entry name" value="zf-C2HC5"/>
    <property type="match status" value="1"/>
</dbReference>
<feature type="compositionally biased region" description="Basic and acidic residues" evidence="1">
    <location>
        <begin position="491"/>
        <end position="506"/>
    </location>
</feature>
<keyword evidence="4" id="KW-1185">Reference proteome</keyword>
<feature type="compositionally biased region" description="Pro residues" evidence="1">
    <location>
        <begin position="152"/>
        <end position="168"/>
    </location>
</feature>
<dbReference type="PANTHER" id="PTHR12963:SF4">
    <property type="entry name" value="ACTIVATING SIGNAL COINTEGRATOR 1"/>
    <property type="match status" value="1"/>
</dbReference>
<proteinExistence type="predicted"/>
<dbReference type="Proteomes" id="UP001321749">
    <property type="component" value="Unassembled WGS sequence"/>
</dbReference>
<accession>A0AAV9HJX8</accession>
<feature type="region of interest" description="Disordered" evidence="1">
    <location>
        <begin position="521"/>
        <end position="554"/>
    </location>
</feature>
<protein>
    <recommendedName>
        <fullName evidence="2">TRIP4/RQT4 C2HC5-type zinc finger domain-containing protein</fullName>
    </recommendedName>
</protein>
<reference evidence="3" key="2">
    <citation type="submission" date="2023-06" db="EMBL/GenBank/DDBJ databases">
        <authorList>
            <consortium name="Lawrence Berkeley National Laboratory"/>
            <person name="Mondo S.J."/>
            <person name="Hensen N."/>
            <person name="Bonometti L."/>
            <person name="Westerberg I."/>
            <person name="Brannstrom I.O."/>
            <person name="Guillou S."/>
            <person name="Cros-Aarteil S."/>
            <person name="Calhoun S."/>
            <person name="Haridas S."/>
            <person name="Kuo A."/>
            <person name="Pangilinan J."/>
            <person name="Riley R."/>
            <person name="Labutti K."/>
            <person name="Andreopoulos B."/>
            <person name="Lipzen A."/>
            <person name="Chen C."/>
            <person name="Yanf M."/>
            <person name="Daum C."/>
            <person name="Ng V."/>
            <person name="Clum A."/>
            <person name="Steindorff A."/>
            <person name="Ohm R."/>
            <person name="Martin F."/>
            <person name="Silar P."/>
            <person name="Natvig D."/>
            <person name="Lalanne C."/>
            <person name="Gautier V."/>
            <person name="Ament-Velasquez S.L."/>
            <person name="Kruys A."/>
            <person name="Hutchinson M.I."/>
            <person name="Powell A.J."/>
            <person name="Barry K."/>
            <person name="Miller A.N."/>
            <person name="Grigoriev I.V."/>
            <person name="Debuchy R."/>
            <person name="Gladieux P."/>
            <person name="Thoren M.H."/>
            <person name="Johannesson H."/>
        </authorList>
    </citation>
    <scope>NUCLEOTIDE SEQUENCE</scope>
    <source>
        <strain evidence="3">PSN324</strain>
    </source>
</reference>
<evidence type="ECO:0000313" key="3">
    <source>
        <dbReference type="EMBL" id="KAK4460003.1"/>
    </source>
</evidence>
<sequence>MSKEQLFQLLPMPDDGLQQVLEYASTLSKAEAAEHFTNMLGDSPQVIEFISTFNARRSDPAAPPSRTQTPSARTPVATAPSSAQNSEVEGVPKNRRGPKKKKAAIHTPPPRQVASFALAPGMVYNKKDQDEEYISSKPRATTPSNNSSSGPSNPPPPSSQPAPKPPPSAAGALISDLPSKQKSKSNSSSRTSTPGPPNSRNNQQSTTTKISITGGVPMHGSSSVISDLDQAIRSLEISTDPSHASNTKEGVASRRCNCVGSRHPVFAAVPNCLNCGKVICIKEGPGPCTFCHTPLLSASEIQGMIRELRAERGREKMAADRELHKKAAPSFAKPSAHNPTLAEAQALAHRDKLLAFQAQNAKRTTVRDEAADFDVTRGGSMWATPEERAMELKRQQKLLREMEWNAKPEYEKRQQVVSIDLSGRKVLKKMVKVERPPTPDSAEGAQGEEDDDYYGYGSGSGRADGTTAPSSGGGGAFSRNPLLKGVIKPVWEPKGKGAELEGRKDRATRWRRVQDDLDDNEGVILDGGIYGGGSSGGGGDGPTRTAVGDEPECG</sequence>
<reference evidence="3" key="1">
    <citation type="journal article" date="2023" name="Mol. Phylogenet. Evol.">
        <title>Genome-scale phylogeny and comparative genomics of the fungal order Sordariales.</title>
        <authorList>
            <person name="Hensen N."/>
            <person name="Bonometti L."/>
            <person name="Westerberg I."/>
            <person name="Brannstrom I.O."/>
            <person name="Guillou S."/>
            <person name="Cros-Aarteil S."/>
            <person name="Calhoun S."/>
            <person name="Haridas S."/>
            <person name="Kuo A."/>
            <person name="Mondo S."/>
            <person name="Pangilinan J."/>
            <person name="Riley R."/>
            <person name="LaButti K."/>
            <person name="Andreopoulos B."/>
            <person name="Lipzen A."/>
            <person name="Chen C."/>
            <person name="Yan M."/>
            <person name="Daum C."/>
            <person name="Ng V."/>
            <person name="Clum A."/>
            <person name="Steindorff A."/>
            <person name="Ohm R.A."/>
            <person name="Martin F."/>
            <person name="Silar P."/>
            <person name="Natvig D.O."/>
            <person name="Lalanne C."/>
            <person name="Gautier V."/>
            <person name="Ament-Velasquez S.L."/>
            <person name="Kruys A."/>
            <person name="Hutchinson M.I."/>
            <person name="Powell A.J."/>
            <person name="Barry K."/>
            <person name="Miller A.N."/>
            <person name="Grigoriev I.V."/>
            <person name="Debuchy R."/>
            <person name="Gladieux P."/>
            <person name="Hiltunen Thoren M."/>
            <person name="Johannesson H."/>
        </authorList>
    </citation>
    <scope>NUCLEOTIDE SEQUENCE</scope>
    <source>
        <strain evidence="3">PSN324</strain>
    </source>
</reference>
<dbReference type="InterPro" id="IPR039128">
    <property type="entry name" value="TRIP4-like"/>
</dbReference>
<feature type="region of interest" description="Disordered" evidence="1">
    <location>
        <begin position="431"/>
        <end position="506"/>
    </location>
</feature>
<comment type="caution">
    <text evidence="3">The sequence shown here is derived from an EMBL/GenBank/DDBJ whole genome shotgun (WGS) entry which is preliminary data.</text>
</comment>
<dbReference type="AlphaFoldDB" id="A0AAV9HJX8"/>
<dbReference type="GO" id="GO:0045893">
    <property type="term" value="P:positive regulation of DNA-templated transcription"/>
    <property type="evidence" value="ECO:0007669"/>
    <property type="project" value="TreeGrafter"/>
</dbReference>
<dbReference type="GO" id="GO:0005634">
    <property type="term" value="C:nucleus"/>
    <property type="evidence" value="ECO:0007669"/>
    <property type="project" value="InterPro"/>
</dbReference>